<sequence>MASNNVSQGIEEVSDVFDAFIDPKYVSEPQSQDMSNADLFRLYFGNELSNQLPPTSQVTPTLTNLKSESTDIDMLLGNLLGSPTSLQFGVADSTLLYGAPNLVQTAPTSAATPSPASLAPAINPRKTTNSFAPSAPTPLSIAPSPPKPIQRTSSAELETELDPNNPNFQNLSSKERRQLRNKISARNFRVRRKEYISTLEQQVQQHQNEIKSLRESMTKAEDENKRLRLELTEMRNKADAHVPNNEADSPVPMEVEVKEEKNVSSPFKLKSGVTSLSSSEPFHKDVPNSTGACASPRWQDSRVIVR</sequence>
<evidence type="ECO:0000313" key="4">
    <source>
        <dbReference type="EMBL" id="KAK9763255.1"/>
    </source>
</evidence>
<dbReference type="SUPFAM" id="SSF57959">
    <property type="entry name" value="Leucine zipper domain"/>
    <property type="match status" value="1"/>
</dbReference>
<feature type="region of interest" description="Disordered" evidence="2">
    <location>
        <begin position="107"/>
        <end position="178"/>
    </location>
</feature>
<dbReference type="InterPro" id="IPR046347">
    <property type="entry name" value="bZIP_sf"/>
</dbReference>
<evidence type="ECO:0000259" key="3">
    <source>
        <dbReference type="PROSITE" id="PS50217"/>
    </source>
</evidence>
<dbReference type="Pfam" id="PF00170">
    <property type="entry name" value="bZIP_1"/>
    <property type="match status" value="1"/>
</dbReference>
<evidence type="ECO:0000313" key="5">
    <source>
        <dbReference type="Proteomes" id="UP001479436"/>
    </source>
</evidence>
<feature type="compositionally biased region" description="Polar residues" evidence="2">
    <location>
        <begin position="150"/>
        <end position="172"/>
    </location>
</feature>
<proteinExistence type="predicted"/>
<dbReference type="InterPro" id="IPR004827">
    <property type="entry name" value="bZIP"/>
</dbReference>
<feature type="domain" description="BZIP" evidence="3">
    <location>
        <begin position="171"/>
        <end position="234"/>
    </location>
</feature>
<feature type="region of interest" description="Disordered" evidence="2">
    <location>
        <begin position="260"/>
        <end position="306"/>
    </location>
</feature>
<dbReference type="SMART" id="SM00338">
    <property type="entry name" value="BRLZ"/>
    <property type="match status" value="1"/>
</dbReference>
<feature type="coiled-coil region" evidence="1">
    <location>
        <begin position="196"/>
        <end position="237"/>
    </location>
</feature>
<feature type="compositionally biased region" description="Low complexity" evidence="2">
    <location>
        <begin position="107"/>
        <end position="121"/>
    </location>
</feature>
<protein>
    <recommendedName>
        <fullName evidence="3">BZIP domain-containing protein</fullName>
    </recommendedName>
</protein>
<gene>
    <name evidence="4" type="ORF">K7432_010238</name>
</gene>
<comment type="caution">
    <text evidence="4">The sequence shown here is derived from an EMBL/GenBank/DDBJ whole genome shotgun (WGS) entry which is preliminary data.</text>
</comment>
<dbReference type="Proteomes" id="UP001479436">
    <property type="component" value="Unassembled WGS sequence"/>
</dbReference>
<dbReference type="PANTHER" id="PTHR37616:SF2">
    <property type="entry name" value="BZIP DOMAIN-CONTAINING PROTEIN"/>
    <property type="match status" value="1"/>
</dbReference>
<keyword evidence="5" id="KW-1185">Reference proteome</keyword>
<organism evidence="4 5">
    <name type="scientific">Basidiobolus ranarum</name>
    <dbReference type="NCBI Taxonomy" id="34480"/>
    <lineage>
        <taxon>Eukaryota</taxon>
        <taxon>Fungi</taxon>
        <taxon>Fungi incertae sedis</taxon>
        <taxon>Zoopagomycota</taxon>
        <taxon>Entomophthoromycotina</taxon>
        <taxon>Basidiobolomycetes</taxon>
        <taxon>Basidiobolales</taxon>
        <taxon>Basidiobolaceae</taxon>
        <taxon>Basidiobolus</taxon>
    </lineage>
</organism>
<keyword evidence="1" id="KW-0175">Coiled coil</keyword>
<evidence type="ECO:0000256" key="1">
    <source>
        <dbReference type="SAM" id="Coils"/>
    </source>
</evidence>
<name>A0ABR2WP36_9FUNG</name>
<dbReference type="CDD" id="cd14810">
    <property type="entry name" value="bZIP_u1"/>
    <property type="match status" value="1"/>
</dbReference>
<dbReference type="Gene3D" id="1.20.5.170">
    <property type="match status" value="1"/>
</dbReference>
<dbReference type="EMBL" id="JASJQH010000689">
    <property type="protein sequence ID" value="KAK9763255.1"/>
    <property type="molecule type" value="Genomic_DNA"/>
</dbReference>
<dbReference type="PROSITE" id="PS50217">
    <property type="entry name" value="BZIP"/>
    <property type="match status" value="1"/>
</dbReference>
<reference evidence="4 5" key="1">
    <citation type="submission" date="2023-04" db="EMBL/GenBank/DDBJ databases">
        <title>Genome of Basidiobolus ranarum AG-B5.</title>
        <authorList>
            <person name="Stajich J.E."/>
            <person name="Carter-House D."/>
            <person name="Gryganskyi A."/>
        </authorList>
    </citation>
    <scope>NUCLEOTIDE SEQUENCE [LARGE SCALE GENOMIC DNA]</scope>
    <source>
        <strain evidence="4 5">AG-B5</strain>
    </source>
</reference>
<accession>A0ABR2WP36</accession>
<dbReference type="PANTHER" id="PTHR37616">
    <property type="entry name" value="BZIP TRANSCRIPTION FACTOR 60-LIKE"/>
    <property type="match status" value="1"/>
</dbReference>
<evidence type="ECO:0000256" key="2">
    <source>
        <dbReference type="SAM" id="MobiDB-lite"/>
    </source>
</evidence>
<dbReference type="PROSITE" id="PS00036">
    <property type="entry name" value="BZIP_BASIC"/>
    <property type="match status" value="1"/>
</dbReference>